<name>A0ABM6JN14_9GAMM</name>
<dbReference type="InterPro" id="IPR004694">
    <property type="entry name" value="Hydroxy_aa_transpt"/>
</dbReference>
<comment type="catalytic activity">
    <reaction evidence="10">
        <text>L-serine(in) + H(+)(in) = L-serine(out) + H(+)(out)</text>
        <dbReference type="Rhea" id="RHEA:28887"/>
        <dbReference type="ChEBI" id="CHEBI:15378"/>
        <dbReference type="ChEBI" id="CHEBI:33384"/>
    </reaction>
    <physiologicalReaction direction="right-to-left" evidence="10">
        <dbReference type="Rhea" id="RHEA:28889"/>
    </physiologicalReaction>
</comment>
<feature type="transmembrane region" description="Helical" evidence="11">
    <location>
        <begin position="56"/>
        <end position="74"/>
    </location>
</feature>
<keyword evidence="8 11" id="KW-1133">Transmembrane helix</keyword>
<comment type="subcellular location">
    <subcellularLocation>
        <location evidence="1">Cell inner membrane</location>
        <topology evidence="1">Multi-pass membrane protein</topology>
    </subcellularLocation>
</comment>
<feature type="transmembrane region" description="Helical" evidence="11">
    <location>
        <begin position="250"/>
        <end position="274"/>
    </location>
</feature>
<dbReference type="PANTHER" id="PTHR35334:SF2">
    <property type="entry name" value="SERINE TRANSPORTER SDAC"/>
    <property type="match status" value="1"/>
</dbReference>
<dbReference type="EMBL" id="CP020472">
    <property type="protein sequence ID" value="ARD23642.1"/>
    <property type="molecule type" value="Genomic_DNA"/>
</dbReference>
<feature type="transmembrane region" description="Helical" evidence="11">
    <location>
        <begin position="378"/>
        <end position="396"/>
    </location>
</feature>
<dbReference type="Pfam" id="PF03222">
    <property type="entry name" value="Trp_Tyr_perm"/>
    <property type="match status" value="1"/>
</dbReference>
<keyword evidence="7" id="KW-0029">Amino-acid transport</keyword>
<evidence type="ECO:0000256" key="11">
    <source>
        <dbReference type="SAM" id="Phobius"/>
    </source>
</evidence>
<keyword evidence="4" id="KW-0997">Cell inner membrane</keyword>
<organism evidence="12 13">
    <name type="scientific">Shewanella japonica</name>
    <dbReference type="NCBI Taxonomy" id="93973"/>
    <lineage>
        <taxon>Bacteria</taxon>
        <taxon>Pseudomonadati</taxon>
        <taxon>Pseudomonadota</taxon>
        <taxon>Gammaproteobacteria</taxon>
        <taxon>Alteromonadales</taxon>
        <taxon>Shewanellaceae</taxon>
        <taxon>Shewanella</taxon>
    </lineage>
</organism>
<evidence type="ECO:0000256" key="4">
    <source>
        <dbReference type="ARBA" id="ARBA00022519"/>
    </source>
</evidence>
<evidence type="ECO:0000256" key="1">
    <source>
        <dbReference type="ARBA" id="ARBA00004429"/>
    </source>
</evidence>
<keyword evidence="2" id="KW-0813">Transport</keyword>
<evidence type="ECO:0000313" key="13">
    <source>
        <dbReference type="Proteomes" id="UP000191820"/>
    </source>
</evidence>
<evidence type="ECO:0000256" key="3">
    <source>
        <dbReference type="ARBA" id="ARBA00022475"/>
    </source>
</evidence>
<keyword evidence="3" id="KW-1003">Cell membrane</keyword>
<keyword evidence="9 11" id="KW-0472">Membrane</keyword>
<reference evidence="12 13" key="1">
    <citation type="submission" date="2017-03" db="EMBL/GenBank/DDBJ databases">
        <title>Genome sequencing of Shewanella japonica KCTC 22435.</title>
        <authorList>
            <person name="Kim K.M."/>
        </authorList>
    </citation>
    <scope>NUCLEOTIDE SEQUENCE [LARGE SCALE GENOMIC DNA]</scope>
    <source>
        <strain evidence="12 13">KCTC 22435</strain>
    </source>
</reference>
<protein>
    <submittedName>
        <fullName evidence="12">HAAAP family serine/threonine permease</fullName>
    </submittedName>
</protein>
<evidence type="ECO:0000256" key="2">
    <source>
        <dbReference type="ARBA" id="ARBA00022448"/>
    </source>
</evidence>
<gene>
    <name evidence="12" type="ORF">SJ2017_3391</name>
</gene>
<sequence length="430" mass="46772">MQRDSINAQDVAVSAHDEQTSVKGWTRQDTTWMLSLFGTAVGAGILFLPINAGMGGFWPLVLMAIIIGPMTYLAHRGLSRFVCSSKNPGSDITQVVEEHFGVSAGKAITVLYFFAIFPIVLIYGVGITNTVDSFIVNQLGFASPPRILLSAVLIIGMMSVMVAGEKFMLKVTQFLVYPLVAILAFMSFYLMPDWKMDALQVVPSTGEFLGTVWLTIPVLVFAFNHSPAISQFSVSLKREHGNNASKKADVILRNTSMMLVGFVMLFVFSCVLSLSPAQLAEAKDQNLAILSYLANVHSSGFVSYFGPIIAFIAIISSFFGHYLGATEGLKGMITKQLRSSNKEVSDAKLNKFILGFMFFSIWIVAVINPSILGMIEALGGPIIAAILYLMPMYAVYKVPALKAYRGRISNVFVVIAGLLAMTAILFGLMS</sequence>
<evidence type="ECO:0000256" key="5">
    <source>
        <dbReference type="ARBA" id="ARBA00022692"/>
    </source>
</evidence>
<accession>A0ABM6JN14</accession>
<evidence type="ECO:0000313" key="12">
    <source>
        <dbReference type="EMBL" id="ARD23642.1"/>
    </source>
</evidence>
<feature type="transmembrane region" description="Helical" evidence="11">
    <location>
        <begin position="301"/>
        <end position="323"/>
    </location>
</feature>
<dbReference type="Proteomes" id="UP000191820">
    <property type="component" value="Chromosome"/>
</dbReference>
<evidence type="ECO:0000256" key="9">
    <source>
        <dbReference type="ARBA" id="ARBA00023136"/>
    </source>
</evidence>
<feature type="transmembrane region" description="Helical" evidence="11">
    <location>
        <begin position="211"/>
        <end position="229"/>
    </location>
</feature>
<dbReference type="PANTHER" id="PTHR35334">
    <property type="entry name" value="SERINE TRANSPORTER"/>
    <property type="match status" value="1"/>
</dbReference>
<evidence type="ECO:0000256" key="8">
    <source>
        <dbReference type="ARBA" id="ARBA00022989"/>
    </source>
</evidence>
<evidence type="ECO:0000256" key="10">
    <source>
        <dbReference type="ARBA" id="ARBA00047996"/>
    </source>
</evidence>
<evidence type="ECO:0000256" key="7">
    <source>
        <dbReference type="ARBA" id="ARBA00022970"/>
    </source>
</evidence>
<dbReference type="InterPro" id="IPR018227">
    <property type="entry name" value="Amino_acid_transport_2"/>
</dbReference>
<feature type="transmembrane region" description="Helical" evidence="11">
    <location>
        <begin position="171"/>
        <end position="191"/>
    </location>
</feature>
<dbReference type="RefSeq" id="WP_055025148.1">
    <property type="nucleotide sequence ID" value="NZ_CANMJJ010000010.1"/>
</dbReference>
<dbReference type="NCBIfam" id="TIGR00814">
    <property type="entry name" value="stp"/>
    <property type="match status" value="1"/>
</dbReference>
<keyword evidence="5 11" id="KW-0812">Transmembrane</keyword>
<feature type="transmembrane region" description="Helical" evidence="11">
    <location>
        <begin position="107"/>
        <end position="127"/>
    </location>
</feature>
<feature type="transmembrane region" description="Helical" evidence="11">
    <location>
        <begin position="31"/>
        <end position="50"/>
    </location>
</feature>
<feature type="transmembrane region" description="Helical" evidence="11">
    <location>
        <begin position="352"/>
        <end position="372"/>
    </location>
</feature>
<keyword evidence="13" id="KW-1185">Reference proteome</keyword>
<proteinExistence type="predicted"/>
<keyword evidence="6" id="KW-0769">Symport</keyword>
<feature type="transmembrane region" description="Helical" evidence="11">
    <location>
        <begin position="147"/>
        <end position="164"/>
    </location>
</feature>
<evidence type="ECO:0000256" key="6">
    <source>
        <dbReference type="ARBA" id="ARBA00022847"/>
    </source>
</evidence>
<feature type="transmembrane region" description="Helical" evidence="11">
    <location>
        <begin position="408"/>
        <end position="429"/>
    </location>
</feature>